<accession>A0ABQ8UAK2</accession>
<proteinExistence type="inferred from homology"/>
<evidence type="ECO:0000259" key="4">
    <source>
        <dbReference type="PROSITE" id="PS00388"/>
    </source>
</evidence>
<dbReference type="EMBL" id="JAPMOS010000143">
    <property type="protein sequence ID" value="KAJ4454637.1"/>
    <property type="molecule type" value="Genomic_DNA"/>
</dbReference>
<evidence type="ECO:0000256" key="2">
    <source>
        <dbReference type="PROSITE-ProRule" id="PRU00808"/>
    </source>
</evidence>
<reference evidence="5" key="1">
    <citation type="journal article" date="2022" name="bioRxiv">
        <title>Genomics of Preaxostyla Flagellates Illuminates Evolutionary Transitions and the Path Towards Mitochondrial Loss.</title>
        <authorList>
            <person name="Novak L.V.F."/>
            <person name="Treitli S.C."/>
            <person name="Pyrih J."/>
            <person name="Halakuc P."/>
            <person name="Pipaliya S.V."/>
            <person name="Vacek V."/>
            <person name="Brzon O."/>
            <person name="Soukal P."/>
            <person name="Eme L."/>
            <person name="Dacks J.B."/>
            <person name="Karnkowska A."/>
            <person name="Elias M."/>
            <person name="Hampl V."/>
        </authorList>
    </citation>
    <scope>NUCLEOTIDE SEQUENCE</scope>
    <source>
        <strain evidence="5">RCP-MX</strain>
    </source>
</reference>
<dbReference type="InterPro" id="IPR050115">
    <property type="entry name" value="Proteasome_alpha"/>
</dbReference>
<dbReference type="Pfam" id="PF00227">
    <property type="entry name" value="Proteasome"/>
    <property type="match status" value="1"/>
</dbReference>
<protein>
    <recommendedName>
        <fullName evidence="3">Proteasome subunit alpha type</fullName>
    </recommendedName>
</protein>
<dbReference type="CDD" id="cd03752">
    <property type="entry name" value="proteasome_alpha_type_4"/>
    <property type="match status" value="1"/>
</dbReference>
<dbReference type="NCBIfam" id="NF003075">
    <property type="entry name" value="PRK03996.1"/>
    <property type="match status" value="1"/>
</dbReference>
<keyword evidence="3" id="KW-0539">Nucleus</keyword>
<keyword evidence="3" id="KW-0963">Cytoplasm</keyword>
<dbReference type="InterPro" id="IPR000426">
    <property type="entry name" value="Proteasome_asu_N"/>
</dbReference>
<dbReference type="SMART" id="SM00948">
    <property type="entry name" value="Proteasome_A_N"/>
    <property type="match status" value="1"/>
</dbReference>
<dbReference type="Gene3D" id="3.60.20.10">
    <property type="entry name" value="Glutamine Phosphoribosylpyrophosphate, subunit 1, domain 1"/>
    <property type="match status" value="1"/>
</dbReference>
<keyword evidence="1 2" id="KW-0647">Proteasome</keyword>
<gene>
    <name evidence="5" type="ORF">PAPYR_10613</name>
</gene>
<dbReference type="Proteomes" id="UP001141327">
    <property type="component" value="Unassembled WGS sequence"/>
</dbReference>
<sequence length="223" mass="24588">MSRRYDSRTTIFSPEGRLYQVEYAIEAISHAAAAIGILTREGVVLVGEQKNTNKLLEAFHSEKMYQIDQHVCCAVAGITADANTLVEHCREAAQDHTFRFQEPIPIEHLVQILCDHKQSYTQFGGLRPYGVSFLFAGFDVQYGFQLYMSGPSGNYGGWKASAIGGNSPTAMSLLRQEYRDDLTLEEAKGLALKVLAKTMDTTTLTNNKNIDPTLPPKAPPPGS</sequence>
<evidence type="ECO:0000256" key="1">
    <source>
        <dbReference type="ARBA" id="ARBA00022942"/>
    </source>
</evidence>
<keyword evidence="6" id="KW-1185">Reference proteome</keyword>
<dbReference type="PANTHER" id="PTHR11599">
    <property type="entry name" value="PROTEASOME SUBUNIT ALPHA/BETA"/>
    <property type="match status" value="1"/>
</dbReference>
<dbReference type="PROSITE" id="PS00388">
    <property type="entry name" value="PROTEASOME_ALPHA_1"/>
    <property type="match status" value="1"/>
</dbReference>
<evidence type="ECO:0000256" key="3">
    <source>
        <dbReference type="RuleBase" id="RU000551"/>
    </source>
</evidence>
<dbReference type="InterPro" id="IPR001353">
    <property type="entry name" value="Proteasome_sua/b"/>
</dbReference>
<evidence type="ECO:0000313" key="6">
    <source>
        <dbReference type="Proteomes" id="UP001141327"/>
    </source>
</evidence>
<comment type="similarity">
    <text evidence="2 3">Belongs to the peptidase T1A family.</text>
</comment>
<dbReference type="InterPro" id="IPR029055">
    <property type="entry name" value="Ntn_hydrolases_N"/>
</dbReference>
<name>A0ABQ8UAK2_9EUKA</name>
<comment type="subunit">
    <text evidence="3">The 26S proteasome consists of a 20S proteasome core and two 19S regulatory subunits.</text>
</comment>
<dbReference type="InterPro" id="IPR023332">
    <property type="entry name" value="Proteasome_alpha-type"/>
</dbReference>
<organism evidence="5 6">
    <name type="scientific">Paratrimastix pyriformis</name>
    <dbReference type="NCBI Taxonomy" id="342808"/>
    <lineage>
        <taxon>Eukaryota</taxon>
        <taxon>Metamonada</taxon>
        <taxon>Preaxostyla</taxon>
        <taxon>Paratrimastigidae</taxon>
        <taxon>Paratrimastix</taxon>
    </lineage>
</organism>
<dbReference type="Pfam" id="PF10584">
    <property type="entry name" value="Proteasome_A_N"/>
    <property type="match status" value="1"/>
</dbReference>
<dbReference type="GO" id="GO:0000502">
    <property type="term" value="C:proteasome complex"/>
    <property type="evidence" value="ECO:0007669"/>
    <property type="project" value="UniProtKB-KW"/>
</dbReference>
<evidence type="ECO:0000313" key="5">
    <source>
        <dbReference type="EMBL" id="KAJ4454637.1"/>
    </source>
</evidence>
<comment type="caution">
    <text evidence="5">The sequence shown here is derived from an EMBL/GenBank/DDBJ whole genome shotgun (WGS) entry which is preliminary data.</text>
</comment>
<feature type="domain" description="Proteasome alpha-type subunits" evidence="4">
    <location>
        <begin position="5"/>
        <end position="27"/>
    </location>
</feature>
<dbReference type="SUPFAM" id="SSF56235">
    <property type="entry name" value="N-terminal nucleophile aminohydrolases (Ntn hydrolases)"/>
    <property type="match status" value="1"/>
</dbReference>
<comment type="subcellular location">
    <subcellularLocation>
        <location evidence="3">Cytoplasm</location>
    </subcellularLocation>
    <subcellularLocation>
        <location evidence="3">Nucleus</location>
    </subcellularLocation>
</comment>
<dbReference type="PROSITE" id="PS51475">
    <property type="entry name" value="PROTEASOME_ALPHA_2"/>
    <property type="match status" value="1"/>
</dbReference>